<proteinExistence type="predicted"/>
<protein>
    <submittedName>
        <fullName evidence="2">HAUS augmin like complex subunit 7</fullName>
    </submittedName>
</protein>
<dbReference type="GO" id="GO:0005730">
    <property type="term" value="C:nucleolus"/>
    <property type="evidence" value="ECO:0007669"/>
    <property type="project" value="Ensembl"/>
</dbReference>
<dbReference type="GO" id="GO:0031996">
    <property type="term" value="F:thioesterase binding"/>
    <property type="evidence" value="ECO:0007669"/>
    <property type="project" value="Ensembl"/>
</dbReference>
<keyword evidence="3" id="KW-1185">Reference proteome</keyword>
<dbReference type="PANTHER" id="PTHR14352:SF2">
    <property type="entry name" value="HAUS AUGMIN-LIKE COMPLEX SUBUNIT 7"/>
    <property type="match status" value="1"/>
</dbReference>
<dbReference type="OMA" id="IAFIHVF"/>
<name>A0A671E4N3_RHIFE</name>
<accession>A0A671E4N3</accession>
<dbReference type="GO" id="GO:0051011">
    <property type="term" value="F:microtubule minus-end binding"/>
    <property type="evidence" value="ECO:0007669"/>
    <property type="project" value="TreeGrafter"/>
</dbReference>
<dbReference type="PANTHER" id="PTHR14352">
    <property type="entry name" value="HAUS AUGMIN-LIKE COMPLEX SUBUNIT 7"/>
    <property type="match status" value="1"/>
</dbReference>
<dbReference type="GeneTree" id="ENSGT00390000003937"/>
<dbReference type="GO" id="GO:0070652">
    <property type="term" value="C:HAUS complex"/>
    <property type="evidence" value="ECO:0007669"/>
    <property type="project" value="Ensembl"/>
</dbReference>
<evidence type="ECO:0000256" key="1">
    <source>
        <dbReference type="SAM" id="MobiDB-lite"/>
    </source>
</evidence>
<evidence type="ECO:0000313" key="3">
    <source>
        <dbReference type="Proteomes" id="UP000472240"/>
    </source>
</evidence>
<dbReference type="CTD" id="55559"/>
<dbReference type="InterPro" id="IPR029711">
    <property type="entry name" value="Haus7-like"/>
</dbReference>
<dbReference type="InParanoid" id="A0A671E4N3"/>
<reference evidence="2" key="5">
    <citation type="submission" date="2025-09" db="UniProtKB">
        <authorList>
            <consortium name="Ensembl"/>
        </authorList>
    </citation>
    <scope>IDENTIFICATION</scope>
</reference>
<reference evidence="3" key="3">
    <citation type="submission" date="2018-12" db="EMBL/GenBank/DDBJ databases">
        <title>G10K-VGP greater horseshoe bat female genome, primary haplotype.</title>
        <authorList>
            <person name="Teeling E."/>
            <person name="Myers G."/>
            <person name="Vernes S."/>
            <person name="Pippel M."/>
            <person name="Winkler S."/>
            <person name="Fedrigo O."/>
            <person name="Rhie A."/>
            <person name="Koren S."/>
            <person name="Phillippy A."/>
            <person name="Lewin H."/>
            <person name="Damas J."/>
            <person name="Howe K."/>
            <person name="Mountcastle J."/>
            <person name="Jarvis E.D."/>
        </authorList>
    </citation>
    <scope>NUCLEOTIDE SEQUENCE [LARGE SCALE GENOMIC DNA]</scope>
</reference>
<feature type="compositionally biased region" description="Acidic residues" evidence="1">
    <location>
        <begin position="214"/>
        <end position="234"/>
    </location>
</feature>
<dbReference type="GO" id="GO:0007098">
    <property type="term" value="P:centrosome cycle"/>
    <property type="evidence" value="ECO:0007669"/>
    <property type="project" value="Ensembl"/>
</dbReference>
<dbReference type="GO" id="GO:0005813">
    <property type="term" value="C:centrosome"/>
    <property type="evidence" value="ECO:0007669"/>
    <property type="project" value="Ensembl"/>
</dbReference>
<feature type="region of interest" description="Disordered" evidence="1">
    <location>
        <begin position="442"/>
        <end position="471"/>
    </location>
</feature>
<dbReference type="OrthoDB" id="6435999at2759"/>
<reference evidence="2" key="4">
    <citation type="submission" date="2025-08" db="UniProtKB">
        <authorList>
            <consortium name="Ensembl"/>
        </authorList>
    </citation>
    <scope>IDENTIFICATION</scope>
</reference>
<reference evidence="2 3" key="2">
    <citation type="journal article" date="2018" name="Annu Rev Anim Biosci">
        <title>Bat Biology, Genomes, and the Bat1K Project: To Generate Chromosome-Level Genomes for All Living Bat Species.</title>
        <authorList>
            <person name="Teeling E.C."/>
            <person name="Vernes S.C."/>
            <person name="Davalos L.M."/>
            <person name="Ray D.A."/>
            <person name="Gilbert M.T.P."/>
            <person name="Myers E."/>
        </authorList>
    </citation>
    <scope>NUCLEOTIDE SEQUENCE</scope>
</reference>
<dbReference type="AlphaFoldDB" id="A0A671E4N3"/>
<dbReference type="RefSeq" id="XP_032965274.1">
    <property type="nucleotide sequence ID" value="XM_033109383.1"/>
</dbReference>
<dbReference type="KEGG" id="rfq:117024026"/>
<dbReference type="GO" id="GO:0036064">
    <property type="term" value="C:ciliary basal body"/>
    <property type="evidence" value="ECO:0007669"/>
    <property type="project" value="Ensembl"/>
</dbReference>
<dbReference type="Proteomes" id="UP000472240">
    <property type="component" value="Chromosome 1"/>
</dbReference>
<dbReference type="GO" id="GO:0051225">
    <property type="term" value="P:spindle assembly"/>
    <property type="evidence" value="ECO:0007669"/>
    <property type="project" value="Ensembl"/>
</dbReference>
<sequence>MGGARLQARNMAGLGAGDSSGYEDEDDDSVFKAAVEVFAKLKDLNCPFLEGLYITEPKTIQELLCSPSKYRLEILEWMCIRVCPSWQERFSSLKGTPAEVKIQEMVKLGYELMLCGLDDHELLKGRACAQKQLHFMDQLLDAVQSLSIGYSSCSSVQEHFEDTREKNEELLGELFSSFHLQTLLSPDCALWSLDMQTVLDEQDDDCQRPSLSVELEEEEEEEEQEEEEGEDEEGEKVVELARQLQESAAKLQALRSERFMHNKPGVTVSEANTSTLDQKLRLVISDFQQLVVAFLQVYDDELGECCQRPGPDLHPCGPVVQAVYQTLTSCSQMLEVVVEVTDTSAKAVGMVKQQQSEQICWGSSNSVMSLESQNLSTTLREDLLYHVQMKTNAEKNKQTLLEVKNACQSVERSMERVENKMRQPICKNRKKRDKMRTQIIDAEARPRWLTGSSQKERKENGGWRLPVKRRA</sequence>
<reference evidence="2 3" key="1">
    <citation type="journal article" date="2015" name="Annu Rev Anim Biosci">
        <title>The Genome 10K Project: a way forward.</title>
        <authorList>
            <person name="Koepfli K.P."/>
            <person name="Paten B."/>
            <person name="O'Brien S.J."/>
            <person name="Koepfli K.P."/>
            <person name="Paten B."/>
            <person name="Antunes A."/>
            <person name="Belov K."/>
            <person name="Bustamante C."/>
            <person name="Castoe T.A."/>
            <person name="Clawson H."/>
            <person name="Crawford A.J."/>
            <person name="Diekhans M."/>
            <person name="Distel D."/>
            <person name="Durbin R."/>
            <person name="Earl D."/>
            <person name="Fujita M.K."/>
            <person name="Gamble T."/>
            <person name="Georges A."/>
            <person name="Gemmell N."/>
            <person name="Gilbert M.T."/>
            <person name="Graves J.M."/>
            <person name="Green R.E."/>
            <person name="Hickey G."/>
            <person name="Jarvis E.D."/>
            <person name="Johnson W."/>
            <person name="Komissarov A."/>
            <person name="Korf I."/>
            <person name="Kuhn R."/>
            <person name="Larkin D.M."/>
            <person name="Lewin H."/>
            <person name="Lopez J.V."/>
            <person name="Ma J."/>
            <person name="Marques-Bonet T."/>
            <person name="Miller W."/>
            <person name="Murphy R."/>
            <person name="Pevzner P."/>
            <person name="Shapiro B."/>
            <person name="Steiner C."/>
            <person name="Tamazian G."/>
            <person name="Venkatesh B."/>
            <person name="Wang J."/>
            <person name="Wayne R."/>
            <person name="Wiley E."/>
            <person name="Yang H."/>
            <person name="Zhang G."/>
            <person name="Haussler D."/>
            <person name="Ryder O."/>
            <person name="O'Brien S.J."/>
        </authorList>
    </citation>
    <scope>NUCLEOTIDE SEQUENCE</scope>
</reference>
<organism evidence="2 3">
    <name type="scientific">Rhinolophus ferrumequinum</name>
    <name type="common">Greater horseshoe bat</name>
    <dbReference type="NCBI Taxonomy" id="59479"/>
    <lineage>
        <taxon>Eukaryota</taxon>
        <taxon>Metazoa</taxon>
        <taxon>Chordata</taxon>
        <taxon>Craniata</taxon>
        <taxon>Vertebrata</taxon>
        <taxon>Euteleostomi</taxon>
        <taxon>Mammalia</taxon>
        <taxon>Eutheria</taxon>
        <taxon>Laurasiatheria</taxon>
        <taxon>Chiroptera</taxon>
        <taxon>Yinpterochiroptera</taxon>
        <taxon>Rhinolophoidea</taxon>
        <taxon>Rhinolophidae</taxon>
        <taxon>Rhinolophinae</taxon>
        <taxon>Rhinolophus</taxon>
    </lineage>
</organism>
<dbReference type="FunCoup" id="A0A671E4N3">
    <property type="interactions" value="1194"/>
</dbReference>
<dbReference type="GO" id="GO:0005886">
    <property type="term" value="C:plasma membrane"/>
    <property type="evidence" value="ECO:0007669"/>
    <property type="project" value="Ensembl"/>
</dbReference>
<gene>
    <name evidence="2" type="primary">HAUS7</name>
</gene>
<dbReference type="GO" id="GO:1990498">
    <property type="term" value="C:mitotic spindle microtubule"/>
    <property type="evidence" value="ECO:0007669"/>
    <property type="project" value="Ensembl"/>
</dbReference>
<dbReference type="GeneID" id="117024026"/>
<feature type="region of interest" description="Disordered" evidence="1">
    <location>
        <begin position="204"/>
        <end position="236"/>
    </location>
</feature>
<dbReference type="Ensembl" id="ENSRFET00010008999.1">
    <property type="protein sequence ID" value="ENSRFEP00010008186.1"/>
    <property type="gene ID" value="ENSRFEG00010005503.1"/>
</dbReference>
<evidence type="ECO:0000313" key="2">
    <source>
        <dbReference type="Ensembl" id="ENSRFEP00010008186.1"/>
    </source>
</evidence>